<feature type="chain" id="PRO_5008548555" evidence="1">
    <location>
        <begin position="24"/>
        <end position="71"/>
    </location>
</feature>
<accession>A0A1B3IJ52</accession>
<dbReference type="EMBL" id="KU643132">
    <property type="protein sequence ID" value="AOF40224.1"/>
    <property type="molecule type" value="mRNA"/>
</dbReference>
<evidence type="ECO:0000256" key="1">
    <source>
        <dbReference type="SAM" id="SignalP"/>
    </source>
</evidence>
<proteinExistence type="evidence at transcript level"/>
<reference evidence="2" key="1">
    <citation type="journal article" date="2016" name="J. Proteomics">
        <title>Transcriptomic analysis of the venom glands from the scorpion Hadogenes troglodytes revealed unique and extremely high diversity of the venom peptides.</title>
        <authorList>
            <person name="Zhong J."/>
            <person name="Zeng X.C."/>
            <person name="Zeng X."/>
            <person name="Nie Y."/>
            <person name="Zhang L."/>
            <person name="Wu S."/>
            <person name="Bao A."/>
        </authorList>
    </citation>
    <scope>NUCLEOTIDE SEQUENCE</scope>
</reference>
<evidence type="ECO:0000313" key="2">
    <source>
        <dbReference type="EMBL" id="AOF40224.1"/>
    </source>
</evidence>
<dbReference type="AlphaFoldDB" id="A0A1B3IJ52"/>
<feature type="signal peptide" evidence="1">
    <location>
        <begin position="1"/>
        <end position="23"/>
    </location>
</feature>
<protein>
    <submittedName>
        <fullName evidence="2">Venom peptide HtUy3</fullName>
    </submittedName>
</protein>
<sequence length="71" mass="7757">MKTAVVIALLVLAVCYCGYFAEGHHCDLCPKQEDECDRICRNDHGAKCGYCTGKDNTSCLCPKDGEPCPRS</sequence>
<organism evidence="2">
    <name type="scientific">Hadogenes troglodytes</name>
    <dbReference type="NCBI Taxonomy" id="1577150"/>
    <lineage>
        <taxon>Eukaryota</taxon>
        <taxon>Metazoa</taxon>
        <taxon>Ecdysozoa</taxon>
        <taxon>Arthropoda</taxon>
        <taxon>Chelicerata</taxon>
        <taxon>Arachnida</taxon>
        <taxon>Scorpiones</taxon>
        <taxon>Iurida</taxon>
        <taxon>Scorpionoidea</taxon>
        <taxon>Hemiscorpiidae</taxon>
        <taxon>Hadogenes</taxon>
    </lineage>
</organism>
<keyword evidence="1" id="KW-0732">Signal</keyword>
<name>A0A1B3IJ52_9SCOR</name>